<protein>
    <submittedName>
        <fullName evidence="1">Uncharacterized protein</fullName>
    </submittedName>
</protein>
<dbReference type="AlphaFoldDB" id="A0A1A8T393"/>
<keyword evidence="2" id="KW-1185">Reference proteome</keyword>
<accession>A0A1A8T393</accession>
<evidence type="ECO:0000313" key="2">
    <source>
        <dbReference type="Proteomes" id="UP000092627"/>
    </source>
</evidence>
<dbReference type="RefSeq" id="WP_067204751.1">
    <property type="nucleotide sequence ID" value="NZ_FLOC01000001.1"/>
</dbReference>
<reference evidence="1 2" key="1">
    <citation type="submission" date="2016-06" db="EMBL/GenBank/DDBJ databases">
        <authorList>
            <person name="Kjaerup R.B."/>
            <person name="Dalgaard T.S."/>
            <person name="Juul-Madsen H.R."/>
        </authorList>
    </citation>
    <scope>NUCLEOTIDE SEQUENCE [LARGE SCALE GENOMIC DNA]</scope>
    <source>
        <strain evidence="1 2">CECT 5080</strain>
    </source>
</reference>
<evidence type="ECO:0000313" key="1">
    <source>
        <dbReference type="EMBL" id="SBS25841.1"/>
    </source>
</evidence>
<dbReference type="STRING" id="295068.MAQ5080_00384"/>
<proteinExistence type="predicted"/>
<name>A0A1A8T393_9GAMM</name>
<sequence>MAISQQQRTELLTLLVGMFDAAPGSDILDELANGIDNGNTIAQYAANLVESSEFTGIYSRALTAEEFASSFIANLLGDTVDADTTAEAEAFVAGRLNAGASRDTVIIEALTALSAVSEDDATWGAAVLNLTIKLK</sequence>
<organism evidence="1 2">
    <name type="scientific">Marinomonas aquimarina</name>
    <dbReference type="NCBI Taxonomy" id="295068"/>
    <lineage>
        <taxon>Bacteria</taxon>
        <taxon>Pseudomonadati</taxon>
        <taxon>Pseudomonadota</taxon>
        <taxon>Gammaproteobacteria</taxon>
        <taxon>Oceanospirillales</taxon>
        <taxon>Oceanospirillaceae</taxon>
        <taxon>Marinomonas</taxon>
    </lineage>
</organism>
<dbReference type="OrthoDB" id="480426at2"/>
<dbReference type="Proteomes" id="UP000092627">
    <property type="component" value="Unassembled WGS sequence"/>
</dbReference>
<dbReference type="EMBL" id="FLOC01000001">
    <property type="protein sequence ID" value="SBS25841.1"/>
    <property type="molecule type" value="Genomic_DNA"/>
</dbReference>
<gene>
    <name evidence="1" type="ORF">MAQ5080_00384</name>
</gene>